<reference evidence="23 24" key="1">
    <citation type="submission" date="2019-01" db="EMBL/GenBank/DDBJ databases">
        <title>Draft Genome and Complete Hox-Cluster Characterization of the Sterlet Sturgeon (Acipenser ruthenus).</title>
        <authorList>
            <person name="Wei Q."/>
        </authorList>
    </citation>
    <scope>NUCLEOTIDE SEQUENCE [LARGE SCALE GENOMIC DNA]</scope>
    <source>
        <strain evidence="23">WHYD16114868_AA</strain>
        <tissue evidence="23">Blood</tissue>
    </source>
</reference>
<feature type="domain" description="USP" evidence="19">
    <location>
        <begin position="1472"/>
        <end position="1870"/>
    </location>
</feature>
<dbReference type="SMART" id="SM00082">
    <property type="entry name" value="LRRCT"/>
    <property type="match status" value="1"/>
</dbReference>
<dbReference type="InterPro" id="IPR014001">
    <property type="entry name" value="Helicase_ATP-bd"/>
</dbReference>
<keyword evidence="6" id="KW-0732">Signal</keyword>
<evidence type="ECO:0000259" key="21">
    <source>
        <dbReference type="PROSITE" id="PS51194"/>
    </source>
</evidence>
<dbReference type="CDD" id="cd18787">
    <property type="entry name" value="SF2_C_DEAD"/>
    <property type="match status" value="1"/>
</dbReference>
<dbReference type="Pfam" id="PF13855">
    <property type="entry name" value="LRR_8"/>
    <property type="match status" value="2"/>
</dbReference>
<proteinExistence type="inferred from homology"/>
<dbReference type="GO" id="GO:0003723">
    <property type="term" value="F:RNA binding"/>
    <property type="evidence" value="ECO:0007669"/>
    <property type="project" value="UniProtKB-KW"/>
</dbReference>
<keyword evidence="14" id="KW-0694">RNA-binding</keyword>
<feature type="short sequence motif" description="Q motif" evidence="17">
    <location>
        <begin position="2628"/>
        <end position="2656"/>
    </location>
</feature>
<dbReference type="InterPro" id="IPR011545">
    <property type="entry name" value="DEAD/DEAH_box_helicase_dom"/>
</dbReference>
<dbReference type="EMBL" id="SCEB01000011">
    <property type="protein sequence ID" value="RXN01882.1"/>
    <property type="molecule type" value="Genomic_DNA"/>
</dbReference>
<dbReference type="InterPro" id="IPR032675">
    <property type="entry name" value="LRR_dom_sf"/>
</dbReference>
<evidence type="ECO:0000256" key="4">
    <source>
        <dbReference type="ARBA" id="ARBA00022614"/>
    </source>
</evidence>
<dbReference type="FunFam" id="3.40.50.300:FF:000160">
    <property type="entry name" value="ATP-dependent RNA helicase DDX3X"/>
    <property type="match status" value="1"/>
</dbReference>
<dbReference type="FunFam" id="3.40.50.300:FF:000008">
    <property type="entry name" value="ATP-dependent RNA helicase RhlB"/>
    <property type="match status" value="1"/>
</dbReference>
<feature type="compositionally biased region" description="Polar residues" evidence="18">
    <location>
        <begin position="1"/>
        <end position="22"/>
    </location>
</feature>
<dbReference type="SUPFAM" id="SSF54001">
    <property type="entry name" value="Cysteine proteinases"/>
    <property type="match status" value="1"/>
</dbReference>
<dbReference type="Gene3D" id="3.40.50.300">
    <property type="entry name" value="P-loop containing nucleotide triphosphate hydrolases"/>
    <property type="match status" value="2"/>
</dbReference>
<evidence type="ECO:0000256" key="13">
    <source>
        <dbReference type="ARBA" id="ARBA00022840"/>
    </source>
</evidence>
<keyword evidence="9" id="KW-0833">Ubl conjugation pathway</keyword>
<evidence type="ECO:0000256" key="17">
    <source>
        <dbReference type="PROSITE-ProRule" id="PRU00552"/>
    </source>
</evidence>
<keyword evidence="10 23" id="KW-0378">Hydrolase</keyword>
<dbReference type="Proteomes" id="UP000289886">
    <property type="component" value="Unassembled WGS sequence"/>
</dbReference>
<comment type="similarity">
    <text evidence="15">Belongs to the DEAD box helicase family. DDX3/DED1 subfamily.</text>
</comment>
<dbReference type="Pfam" id="PF25010">
    <property type="entry name" value="ARM_UBP24_USP9X-Y"/>
    <property type="match status" value="1"/>
</dbReference>
<keyword evidence="12" id="KW-0788">Thiol protease</keyword>
<dbReference type="InterPro" id="IPR027417">
    <property type="entry name" value="P-loop_NTPase"/>
</dbReference>
<dbReference type="InterPro" id="IPR001611">
    <property type="entry name" value="Leu-rich_rpt"/>
</dbReference>
<dbReference type="GO" id="GO:0004843">
    <property type="term" value="F:cysteine-type deubiquitinase activity"/>
    <property type="evidence" value="ECO:0007669"/>
    <property type="project" value="UniProtKB-EC"/>
</dbReference>
<keyword evidence="5" id="KW-0645">Protease</keyword>
<dbReference type="GO" id="GO:0009966">
    <property type="term" value="P:regulation of signal transduction"/>
    <property type="evidence" value="ECO:0007669"/>
    <property type="project" value="UniProtKB-ARBA"/>
</dbReference>
<feature type="region of interest" description="Disordered" evidence="18">
    <location>
        <begin position="966"/>
        <end position="999"/>
    </location>
</feature>
<accession>A0A662Z183</accession>
<protein>
    <submittedName>
        <fullName evidence="23">Putative ubiquitin carboxyl-terminal hydrolase FAF-X</fullName>
    </submittedName>
</protein>
<dbReference type="Gene3D" id="3.90.70.10">
    <property type="entry name" value="Cysteine proteinases"/>
    <property type="match status" value="1"/>
</dbReference>
<dbReference type="PROSITE" id="PS51450">
    <property type="entry name" value="LRR"/>
    <property type="match status" value="2"/>
</dbReference>
<evidence type="ECO:0000256" key="16">
    <source>
        <dbReference type="ARBA" id="ARBA00047984"/>
    </source>
</evidence>
<dbReference type="InterPro" id="IPR016024">
    <property type="entry name" value="ARM-type_fold"/>
</dbReference>
<dbReference type="GO" id="GO:0003724">
    <property type="term" value="F:RNA helicase activity"/>
    <property type="evidence" value="ECO:0007669"/>
    <property type="project" value="UniProtKB-EC"/>
</dbReference>
<evidence type="ECO:0000256" key="5">
    <source>
        <dbReference type="ARBA" id="ARBA00022670"/>
    </source>
</evidence>
<comment type="catalytic activity">
    <reaction evidence="1">
        <text>Thiol-dependent hydrolysis of ester, thioester, amide, peptide and isopeptide bonds formed by the C-terminal Gly of ubiquitin (a 76-residue protein attached to proteins as an intracellular targeting signal).</text>
        <dbReference type="EC" id="3.4.19.12"/>
    </reaction>
</comment>
<evidence type="ECO:0000256" key="12">
    <source>
        <dbReference type="ARBA" id="ARBA00022807"/>
    </source>
</evidence>
<dbReference type="Pfam" id="PF00270">
    <property type="entry name" value="DEAD"/>
    <property type="match status" value="1"/>
</dbReference>
<evidence type="ECO:0000313" key="23">
    <source>
        <dbReference type="EMBL" id="RXN01882.1"/>
    </source>
</evidence>
<feature type="compositionally biased region" description="Low complexity" evidence="18">
    <location>
        <begin position="969"/>
        <end position="989"/>
    </location>
</feature>
<sequence length="3536" mass="400376">MTATTRGSPVGGNDSQGQAPDGQSQPPLPQNQTSSPNSSNENSPVSPPDEQGQGDGPPQLEEEEPAFPHTDLAKLDDMINRPRWVVPVLPKGELEVLLEAAIDLGKKGLDVKCEACQRFFRDGLTISFTKILTDEAVSGWKFEIHRCIINNTHRLVELCVAKLSQDWFPLLELIAMALNPHCKFHIYNGTRPSETVPAGVQLAEDELFARPPDPRSPKGWLVDLINKFGTLNGFQILTDRFMSGQALNVQIIAALIKPFGQCYEFLTLHTVKKYFLPVIEMVPQFLENLTDEELKKEAKNEAKNDALSMIIKSLKNLASRVPGQEETVKNLEIFRLKMILRLLQISSFNGKMNALNEVNKVISSVSYYTHRHGNPEEEEWLTAERMAEWIQQNNILSIVLRDSLHQPQYVEKLEKILRFVIKEKALTLQDLDNIWAAQAGKHEAIVKNVHDLLAKLAWDFSPEQLDHLFDCFKTSWTNASKKQREKLLELIRRLAEDDKDGVMAHKVLNLLWNLAHSDDVPVDIMDQALSAHIKILDYSCSQDRDTQKIQWIDRFIEELRTNDKWVIPALKQIREICSLFGEAPQNLSQTQRSPHVFYRHDLINQLQHNHALVTLVAENLSAYMESMRQYGKEHAEYDPQTVRAGSRYSHVQEVQERLNFLRFLLKDGQLWLCAPQAKQIWKCLAENAVFLCDREACFKWYSKLMGDEPDLDPDINKDFFENNVLQLDPSLLTENGMKCFERFFKAVNCREGKLVAKRRAYMMDDLELIGLDYLWRVVIQGSDDIGSRAIDLLKEIYTNLGPKLQVNQVEIHEDFIQSCFDRLKASYDTLCVLDGDKDSINCARQEAIRMVRVLTVLREYINECDSDYHEERTILPMSRAFRGKHITLIVRFPNQGRQVDDLDIWSHTNDTIGSVRRCILTRIKANSTHTKIELFIGGELVDPADDRKLIGQLNLKDKTLITAKLTQVSSNMPSSPDSSSDSSTGSPGNHGNHFSDGPNPEVESCLPGVVVYALLMPASGTLGEDASDFQYNFLKSGGLPLVLSMLTRNNFLPNADVETRRGAYLNALKIAKLLLTAVGFGHVKAVAEACQPVVEGTSPASPINQATHDQAIVLQNALQNIPNPSSECMLRNVAIRLAQQISDENFFQASKYIPDICVIRAVQKIVWASGCGTVQFVFSSNEEISKIYEKTNAGNEPDAEDEQVCCEALEVMTLCFALIPTALDALSKEKAWQTFIIDLLLHCQSKSVRQMAQEQFFLMATRCCMGHRPLLFFITLLFTVLGSTAKERAKHAGDYFTLLRHLLNYAYNSNINLPNAEVLLNNEIDWLKRIRDEVKRTDETGVEETILEGHIGVTKELLAFQTPEKKYYIGCEKGGANLIKELIDDFIFPASNVYLQYMKSGEFPAEQAIPVCSTPATINAGFELLFALAVGCVRNLKQIVDTLTDMYYLGCETLTEWEYLPPVGPRPPKGFVGLKNAGATCYMNSVIQQLYMIPPIRNGILAIEGTGSDVDDDMSGDEKQDNETNVDPREEVFSYHHQYEDKPSLNKTEDRKEYNIGVLRHLQVIFGHLAASRLQYYVPRGFWKQFRLWGEPVNLREQHDALEFFNSLVDSLDEALKALGHPAMLSKVLGGSFADQKICQGCPHRYECEESFTTLNVDIRNHQNLLDSMEQYVKGDLLEGANAYHCEKCNKKVDTVKRLLIKKLPPVLAIQLKRFDYDWERECAIKFNDYFEFPRELDMEPYTVAGVAKLEGDDVNPENQVIQNEPTENEQPGSTKYRLVGVLVHSGQASGGHYYSYIIQRNGGDGEKNRWYKFDDGDVTECKMDDDEEMKNQCFGGEYMGEVFDHMMKRMSYRRQKRWWNAYILFYERMDTLEKDSELVKYISELAITTKPHQIKMPAVIEQSVRKQNVQFMHNRMQYSLEYFQFIKKLLTCNSVYLNPPPGQDHLLPEAEEIAMISIQLAARFLFSTGFHTKKLVRGPASDWYDALCILLRHSKNVRYWFAHNVLFAYPNRFSEYLLECPSAEVRGAFAKLIVFIAHFSLQDGPCPSPFASPGPSSQGCDNLSLSDHLLRAVLNLLRREVSEHGRHLQQYFNLFVMYANLGVAEKTQLLKLSVPATFMLVALDEGPGPPIKYQYAELGKLYTVVSQLVRCCDVSSRMQSSINGNPPLPNPYGDPNLSQPIMPLQQLVAEIMFVRTSYVKKIIEDCSNSEETVKLLRFSCWENPQFSSTVLSELLWQVAYSYTYELRPYLDLLLQILLIEDSWQTHRIHNVLKGIPDDRDGLFDTIQRSKNHYQKRAYQCIKCMVALFSNCSVAYQILQSNGDLKRKWTWAVEWLGDELERRPYTGNPQYTYNNWSPPVQSNETSNGYFLERSHSARMTLAKACELCPEECHLTKHEVVSEEDAARKSTSPHQLLPGEVTGQQQQTLAGLDLNSAADGQGGGVSGNSPGWDNGQGNNGFVNGYHDDRDSRMNGGNSFGGRGGSTRGDRGGRGGYRGNRGGGSFNQSQPIQNTGFAYDKDNSVWNKDQRDPYTSFGGRNDRGKSSFYSDRGTGSRGRYDRGGFSSRDGGGSSRWVEDNSRDEDWSKPLSPNERVEQELFSGGNTGINFEKYDDIPVEATGSNCPPHIESFQDVEMGEIIMGNINLTSYTRPTPVQKYAIPIIKSRRDLMACAQTGSGKTAAFLLPVLSQIYTEGPGEALQAAKANPQENGKYGRRKQYPLALILAPTRELALQIYDEARKFAYRSKVRPCVVYGGADIGQQIRDLERGCHLLVATPGRLVDMMERGKIGLEYCKYLVLDEADRMLDMGFEPQIRRIVEQDAMPPKGIRHTMMFSATFPKEIQILARDFLEEYIFLAVGRVGSTSENITQKVVWVEEGDKRSFLLDLLNATGKDSLTLVFVETKKGADALEDFLYREGYACTSIHGDRSQRDREEALLQFRSGRCPILVATAVAARGLDISNVKHVINFDLPSDIEEYVHRIGRTGRVGNLGLATSFFNEKNSNITKDLLDILVEAKQEVPSWLESLAYEHQHKSTGRGRSKRFSGGFGARDYRQTSNTANSFGSRGSRPGGGHGGNRGFGGGGVSFLLIPPVLAPWACARSCPARCTCTQERSCTVLCDRSSLVDLPKEFPCEAVSINLDKNIKFLSERAFGNLPSLRYLSLDHNNISFITPGAFKGLPNLVELKMAHNEYIRYLHTRTFTALKHLVKLDLSDSNLFNMPDCIFLEQVALRELLCFQNNFRWIPGAIRGMENLTHFYLERNRIEAVAYNSLQDLSNLKYVNLQENHINVIHDQAFQDCRWIEYFYLNDNLLSDLPRHSFKGLRYLKKLNLGGNLFTNVSNTWFSDITELEVLCLDRNQLIFIEEGAFENLTSLISLHLNSNNLTSLPFFVFQPIYFLGRLYLFRNPWECDCTMEWLKEWMENYKLVRDIPCASPPLVAGLDLSVVVFTKSLDGFCLDPAELKVTSFTPMSTEGLHYTTENKFSNVISKLLQQELREPGNSTETFRNVSLLDGIDDKVSAGVLHFQTMCCCRLSCPV</sequence>
<dbReference type="InterPro" id="IPR038765">
    <property type="entry name" value="Papain-like_cys_pep_sf"/>
</dbReference>
<name>A0A662Z183_ACIRT</name>
<keyword evidence="7" id="KW-0677">Repeat</keyword>
<evidence type="ECO:0000256" key="1">
    <source>
        <dbReference type="ARBA" id="ARBA00000707"/>
    </source>
</evidence>
<feature type="compositionally biased region" description="Gly residues" evidence="18">
    <location>
        <begin position="2492"/>
        <end position="2503"/>
    </location>
</feature>
<evidence type="ECO:0000313" key="24">
    <source>
        <dbReference type="Proteomes" id="UP000289886"/>
    </source>
</evidence>
<feature type="domain" description="Helicase ATP-binding" evidence="20">
    <location>
        <begin position="2659"/>
        <end position="2855"/>
    </location>
</feature>
<dbReference type="InterPro" id="IPR000629">
    <property type="entry name" value="RNA-helicase_DEAD-box_CS"/>
</dbReference>
<dbReference type="SMART" id="SM00490">
    <property type="entry name" value="HELICc"/>
    <property type="match status" value="1"/>
</dbReference>
<feature type="compositionally biased region" description="Basic and acidic residues" evidence="18">
    <location>
        <begin position="2517"/>
        <end position="2530"/>
    </location>
</feature>
<keyword evidence="24" id="KW-1185">Reference proteome</keyword>
<dbReference type="CDD" id="cd18051">
    <property type="entry name" value="DEADc_DDX3"/>
    <property type="match status" value="1"/>
</dbReference>
<feature type="compositionally biased region" description="Low complexity" evidence="18">
    <location>
        <begin position="30"/>
        <end position="59"/>
    </location>
</feature>
<evidence type="ECO:0000259" key="20">
    <source>
        <dbReference type="PROSITE" id="PS51192"/>
    </source>
</evidence>
<dbReference type="SUPFAM" id="SSF52540">
    <property type="entry name" value="P-loop containing nucleoside triphosphate hydrolases"/>
    <property type="match status" value="1"/>
</dbReference>
<dbReference type="PROSITE" id="PS00972">
    <property type="entry name" value="USP_1"/>
    <property type="match status" value="1"/>
</dbReference>
<dbReference type="Gene3D" id="3.80.10.10">
    <property type="entry name" value="Ribonuclease Inhibitor"/>
    <property type="match status" value="2"/>
</dbReference>
<feature type="region of interest" description="Disordered" evidence="18">
    <location>
        <begin position="1"/>
        <end position="64"/>
    </location>
</feature>
<feature type="compositionally biased region" description="Basic and acidic residues" evidence="18">
    <location>
        <begin position="2574"/>
        <end position="2585"/>
    </location>
</feature>
<evidence type="ECO:0000256" key="8">
    <source>
        <dbReference type="ARBA" id="ARBA00022741"/>
    </source>
</evidence>
<feature type="compositionally biased region" description="Basic and acidic residues" evidence="18">
    <location>
        <begin position="1516"/>
        <end position="1527"/>
    </location>
</feature>
<organism evidence="23 24">
    <name type="scientific">Acipenser ruthenus</name>
    <name type="common">Sterlet sturgeon</name>
    <dbReference type="NCBI Taxonomy" id="7906"/>
    <lineage>
        <taxon>Eukaryota</taxon>
        <taxon>Metazoa</taxon>
        <taxon>Chordata</taxon>
        <taxon>Craniata</taxon>
        <taxon>Vertebrata</taxon>
        <taxon>Euteleostomi</taxon>
        <taxon>Actinopterygii</taxon>
        <taxon>Chondrostei</taxon>
        <taxon>Acipenseriformes</taxon>
        <taxon>Acipenseridae</taxon>
        <taxon>Acipenser</taxon>
    </lineage>
</organism>
<evidence type="ECO:0000256" key="11">
    <source>
        <dbReference type="ARBA" id="ARBA00022806"/>
    </source>
</evidence>
<evidence type="ECO:0000256" key="2">
    <source>
        <dbReference type="ARBA" id="ARBA00009085"/>
    </source>
</evidence>
<dbReference type="PANTHER" id="PTHR47958">
    <property type="entry name" value="ATP-DEPENDENT RNA HELICASE DBP3"/>
    <property type="match status" value="1"/>
</dbReference>
<evidence type="ECO:0000256" key="18">
    <source>
        <dbReference type="SAM" id="MobiDB-lite"/>
    </source>
</evidence>
<evidence type="ECO:0000259" key="22">
    <source>
        <dbReference type="PROSITE" id="PS51195"/>
    </source>
</evidence>
<comment type="caution">
    <text evidence="23">The sequence shown here is derived from an EMBL/GenBank/DDBJ whole genome shotgun (WGS) entry which is preliminary data.</text>
</comment>
<feature type="region of interest" description="Disordered" evidence="18">
    <location>
        <begin position="2433"/>
        <end position="2590"/>
    </location>
</feature>
<keyword evidence="13" id="KW-0067">ATP-binding</keyword>
<dbReference type="Pfam" id="PF22900">
    <property type="entry name" value="UCH_UBL1"/>
    <property type="match status" value="1"/>
</dbReference>
<dbReference type="SUPFAM" id="SSF52058">
    <property type="entry name" value="L domain-like"/>
    <property type="match status" value="1"/>
</dbReference>
<keyword evidence="4" id="KW-0433">Leucine-rich repeat</keyword>
<evidence type="ECO:0000256" key="6">
    <source>
        <dbReference type="ARBA" id="ARBA00022729"/>
    </source>
</evidence>
<dbReference type="InterPro" id="IPR003591">
    <property type="entry name" value="Leu-rich_rpt_typical-subtyp"/>
</dbReference>
<dbReference type="InterPro" id="IPR028889">
    <property type="entry name" value="USP"/>
</dbReference>
<evidence type="ECO:0000259" key="19">
    <source>
        <dbReference type="PROSITE" id="PS50235"/>
    </source>
</evidence>
<dbReference type="InterPro" id="IPR014014">
    <property type="entry name" value="RNA_helicase_DEAD_Q_motif"/>
</dbReference>
<dbReference type="PROSITE" id="PS51194">
    <property type="entry name" value="HELICASE_CTER"/>
    <property type="match status" value="1"/>
</dbReference>
<evidence type="ECO:0000256" key="3">
    <source>
        <dbReference type="ARBA" id="ARBA00022553"/>
    </source>
</evidence>
<keyword evidence="8" id="KW-0547">Nucleotide-binding</keyword>
<dbReference type="Pfam" id="PF00271">
    <property type="entry name" value="Helicase_C"/>
    <property type="match status" value="1"/>
</dbReference>
<dbReference type="PROSITE" id="PS51192">
    <property type="entry name" value="HELICASE_ATP_BIND_1"/>
    <property type="match status" value="1"/>
</dbReference>
<evidence type="ECO:0000256" key="14">
    <source>
        <dbReference type="ARBA" id="ARBA00022884"/>
    </source>
</evidence>
<dbReference type="InterPro" id="IPR021905">
    <property type="entry name" value="DUF3517"/>
</dbReference>
<keyword evidence="11" id="KW-0347">Helicase</keyword>
<dbReference type="InterPro" id="IPR056850">
    <property type="entry name" value="ARM_UBP34_24_USP9X_Y"/>
</dbReference>
<dbReference type="PROSITE" id="PS50235">
    <property type="entry name" value="USP_3"/>
    <property type="match status" value="1"/>
</dbReference>
<dbReference type="Pfam" id="PF00443">
    <property type="entry name" value="UCH"/>
    <property type="match status" value="1"/>
</dbReference>
<dbReference type="GO" id="GO:0006508">
    <property type="term" value="P:proteolysis"/>
    <property type="evidence" value="ECO:0007669"/>
    <property type="project" value="UniProtKB-KW"/>
</dbReference>
<feature type="compositionally biased region" description="Gly residues" evidence="18">
    <location>
        <begin position="2476"/>
        <end position="2485"/>
    </location>
</feature>
<dbReference type="InterPro" id="IPR000483">
    <property type="entry name" value="Cys-rich_flank_reg_C"/>
</dbReference>
<dbReference type="SUPFAM" id="SSF48371">
    <property type="entry name" value="ARM repeat"/>
    <property type="match status" value="1"/>
</dbReference>
<dbReference type="GO" id="GO:0016579">
    <property type="term" value="P:protein deubiquitination"/>
    <property type="evidence" value="ECO:0007669"/>
    <property type="project" value="InterPro"/>
</dbReference>
<dbReference type="SMART" id="SM00369">
    <property type="entry name" value="LRR_TYP"/>
    <property type="match status" value="9"/>
</dbReference>
<feature type="region of interest" description="Disordered" evidence="18">
    <location>
        <begin position="1507"/>
        <end position="1527"/>
    </location>
</feature>
<evidence type="ECO:0000256" key="9">
    <source>
        <dbReference type="ARBA" id="ARBA00022786"/>
    </source>
</evidence>
<comment type="similarity">
    <text evidence="2">Belongs to the peptidase C19 family.</text>
</comment>
<dbReference type="PROSITE" id="PS51195">
    <property type="entry name" value="Q_MOTIF"/>
    <property type="match status" value="1"/>
</dbReference>
<dbReference type="PROSITE" id="PS00039">
    <property type="entry name" value="DEAD_ATP_HELICASE"/>
    <property type="match status" value="1"/>
</dbReference>
<evidence type="ECO:0000256" key="15">
    <source>
        <dbReference type="ARBA" id="ARBA00024358"/>
    </source>
</evidence>
<dbReference type="CDD" id="cd02659">
    <property type="entry name" value="peptidase_C19C"/>
    <property type="match status" value="1"/>
</dbReference>
<feature type="region of interest" description="Disordered" evidence="18">
    <location>
        <begin position="3033"/>
        <end position="3075"/>
    </location>
</feature>
<evidence type="ECO:0000256" key="10">
    <source>
        <dbReference type="ARBA" id="ARBA00022801"/>
    </source>
</evidence>
<feature type="domain" description="DEAD-box RNA helicase Q" evidence="22">
    <location>
        <begin position="2628"/>
        <end position="2656"/>
    </location>
</feature>
<evidence type="ECO:0000256" key="7">
    <source>
        <dbReference type="ARBA" id="ARBA00022737"/>
    </source>
</evidence>
<dbReference type="GO" id="GO:0005524">
    <property type="term" value="F:ATP binding"/>
    <property type="evidence" value="ECO:0007669"/>
    <property type="project" value="UniProtKB-KW"/>
</dbReference>
<dbReference type="PROSITE" id="PS00973">
    <property type="entry name" value="USP_2"/>
    <property type="match status" value="1"/>
</dbReference>
<dbReference type="Pfam" id="PF12030">
    <property type="entry name" value="DUF3517"/>
    <property type="match status" value="1"/>
</dbReference>
<feature type="compositionally biased region" description="Basic residues" evidence="18">
    <location>
        <begin position="3033"/>
        <end position="3042"/>
    </location>
</feature>
<dbReference type="InterPro" id="IPR001394">
    <property type="entry name" value="Peptidase_C19_UCH"/>
</dbReference>
<dbReference type="InterPro" id="IPR055176">
    <property type="entry name" value="UBP24/USP9X/USP9Y_UBL"/>
</dbReference>
<dbReference type="SMART" id="SM00487">
    <property type="entry name" value="DEXDc"/>
    <property type="match status" value="1"/>
</dbReference>
<feature type="domain" description="Helicase C-terminal" evidence="21">
    <location>
        <begin position="2866"/>
        <end position="3027"/>
    </location>
</feature>
<keyword evidence="3" id="KW-0597">Phosphoprotein</keyword>
<dbReference type="InterPro" id="IPR018200">
    <property type="entry name" value="USP_CS"/>
</dbReference>
<gene>
    <name evidence="23" type="ORF">EOD39_4244</name>
</gene>
<comment type="catalytic activity">
    <reaction evidence="16">
        <text>ATP + H2O = ADP + phosphate + H(+)</text>
        <dbReference type="Rhea" id="RHEA:13065"/>
        <dbReference type="ChEBI" id="CHEBI:15377"/>
        <dbReference type="ChEBI" id="CHEBI:15378"/>
        <dbReference type="ChEBI" id="CHEBI:30616"/>
        <dbReference type="ChEBI" id="CHEBI:43474"/>
        <dbReference type="ChEBI" id="CHEBI:456216"/>
        <dbReference type="EC" id="3.6.4.13"/>
    </reaction>
</comment>
<dbReference type="InterPro" id="IPR001650">
    <property type="entry name" value="Helicase_C-like"/>
</dbReference>
<dbReference type="FunFam" id="3.80.10.10:FF:000172">
    <property type="entry name" value="Nyctalopin"/>
    <property type="match status" value="1"/>
</dbReference>